<dbReference type="OrthoDB" id="4428041at2"/>
<reference evidence="2 3" key="1">
    <citation type="submission" date="2019-09" db="EMBL/GenBank/DDBJ databases">
        <title>Report of infection by Mycobacterium simiae a patient suffering from pulmonary tuberculosis.</title>
        <authorList>
            <person name="Mohanty P.S."/>
            <person name="Bansal A.K."/>
            <person name="Singh H."/>
            <person name="Sharma S."/>
            <person name="Patil S.A."/>
            <person name="Upadhaya P."/>
            <person name="Singh P.K."/>
            <person name="Kumar D."/>
            <person name="Kumar S."/>
            <person name="Singh R.K."/>
            <person name="Chaudhary B."/>
        </authorList>
    </citation>
    <scope>NUCLEOTIDE SEQUENCE [LARGE SCALE GENOMIC DNA]</scope>
    <source>
        <strain evidence="2 3">JAL-560-SIM</strain>
    </source>
</reference>
<evidence type="ECO:0000259" key="1">
    <source>
        <dbReference type="PROSITE" id="PS51674"/>
    </source>
</evidence>
<protein>
    <recommendedName>
        <fullName evidence="1">4Fe-4S Wbl-type domain-containing protein</fullName>
    </recommendedName>
</protein>
<feature type="domain" description="4Fe-4S Wbl-type" evidence="1">
    <location>
        <begin position="8"/>
        <end position="71"/>
    </location>
</feature>
<dbReference type="AlphaFoldDB" id="A0A5B1B5D8"/>
<sequence>MPRLPGAACVGRWDLFDPRPDNDPDRDHTEAAALQLCRTCPALAGCRRWVDSLSPKHRPAGVVAGRLWESW</sequence>
<dbReference type="Proteomes" id="UP000324701">
    <property type="component" value="Unassembled WGS sequence"/>
</dbReference>
<evidence type="ECO:0000313" key="3">
    <source>
        <dbReference type="Proteomes" id="UP000324701"/>
    </source>
</evidence>
<name>A0A5B1B5D8_MYCSI</name>
<keyword evidence="3" id="KW-1185">Reference proteome</keyword>
<dbReference type="EMBL" id="VTZN01000371">
    <property type="protein sequence ID" value="KAA1243111.1"/>
    <property type="molecule type" value="Genomic_DNA"/>
</dbReference>
<comment type="caution">
    <text evidence="2">The sequence shown here is derived from an EMBL/GenBank/DDBJ whole genome shotgun (WGS) entry which is preliminary data.</text>
</comment>
<dbReference type="InterPro" id="IPR034768">
    <property type="entry name" value="4FE4S_WBL"/>
</dbReference>
<gene>
    <name evidence="2" type="ORF">F0Q45_25845</name>
</gene>
<accession>A0A5B1B5D8</accession>
<organism evidence="2 3">
    <name type="scientific">Mycobacterium simiae</name>
    <name type="common">Mycobacterium habana</name>
    <dbReference type="NCBI Taxonomy" id="1784"/>
    <lineage>
        <taxon>Bacteria</taxon>
        <taxon>Bacillati</taxon>
        <taxon>Actinomycetota</taxon>
        <taxon>Actinomycetes</taxon>
        <taxon>Mycobacteriales</taxon>
        <taxon>Mycobacteriaceae</taxon>
        <taxon>Mycobacterium</taxon>
        <taxon>Mycobacterium simiae complex</taxon>
    </lineage>
</organism>
<dbReference type="PROSITE" id="PS51674">
    <property type="entry name" value="4FE4S_WBL"/>
    <property type="match status" value="1"/>
</dbReference>
<evidence type="ECO:0000313" key="2">
    <source>
        <dbReference type="EMBL" id="KAA1243111.1"/>
    </source>
</evidence>
<proteinExistence type="predicted"/>